<dbReference type="InterPro" id="IPR042185">
    <property type="entry name" value="Serpin_sf_2"/>
</dbReference>
<organism evidence="6 7">
    <name type="scientific">Diploptera punctata</name>
    <name type="common">Pacific beetle cockroach</name>
    <dbReference type="NCBI Taxonomy" id="6984"/>
    <lineage>
        <taxon>Eukaryota</taxon>
        <taxon>Metazoa</taxon>
        <taxon>Ecdysozoa</taxon>
        <taxon>Arthropoda</taxon>
        <taxon>Hexapoda</taxon>
        <taxon>Insecta</taxon>
        <taxon>Pterygota</taxon>
        <taxon>Neoptera</taxon>
        <taxon>Polyneoptera</taxon>
        <taxon>Dictyoptera</taxon>
        <taxon>Blattodea</taxon>
        <taxon>Blaberoidea</taxon>
        <taxon>Blaberidae</taxon>
        <taxon>Diplopterinae</taxon>
        <taxon>Diploptera</taxon>
    </lineage>
</organism>
<reference evidence="6" key="2">
    <citation type="submission" date="2023-05" db="EMBL/GenBank/DDBJ databases">
        <authorList>
            <person name="Fouks B."/>
        </authorList>
    </citation>
    <scope>NUCLEOTIDE SEQUENCE</scope>
    <source>
        <strain evidence="6">Stay&amp;Tobe</strain>
        <tissue evidence="6">Testes</tissue>
    </source>
</reference>
<reference evidence="6" key="1">
    <citation type="journal article" date="2023" name="IScience">
        <title>Live-bearing cockroach genome reveals convergent evolutionary mechanisms linked to viviparity in insects and beyond.</title>
        <authorList>
            <person name="Fouks B."/>
            <person name="Harrison M.C."/>
            <person name="Mikhailova A.A."/>
            <person name="Marchal E."/>
            <person name="English S."/>
            <person name="Carruthers M."/>
            <person name="Jennings E.C."/>
            <person name="Chiamaka E.L."/>
            <person name="Frigard R.A."/>
            <person name="Pippel M."/>
            <person name="Attardo G.M."/>
            <person name="Benoit J.B."/>
            <person name="Bornberg-Bauer E."/>
            <person name="Tobe S.S."/>
        </authorList>
    </citation>
    <scope>NUCLEOTIDE SEQUENCE</scope>
    <source>
        <strain evidence="6">Stay&amp;Tobe</strain>
    </source>
</reference>
<keyword evidence="3" id="KW-0722">Serine protease inhibitor</keyword>
<evidence type="ECO:0000256" key="1">
    <source>
        <dbReference type="ARBA" id="ARBA00009500"/>
    </source>
</evidence>
<dbReference type="SMART" id="SM00093">
    <property type="entry name" value="SERPIN"/>
    <property type="match status" value="1"/>
</dbReference>
<gene>
    <name evidence="6" type="ORF">L9F63_020615</name>
</gene>
<accession>A0AAD8ECI7</accession>
<dbReference type="GO" id="GO:0005615">
    <property type="term" value="C:extracellular space"/>
    <property type="evidence" value="ECO:0007669"/>
    <property type="project" value="InterPro"/>
</dbReference>
<protein>
    <recommendedName>
        <fullName evidence="5">Serpin domain-containing protein</fullName>
    </recommendedName>
</protein>
<dbReference type="Proteomes" id="UP001233999">
    <property type="component" value="Unassembled WGS sequence"/>
</dbReference>
<dbReference type="InterPro" id="IPR042178">
    <property type="entry name" value="Serpin_sf_1"/>
</dbReference>
<dbReference type="GO" id="GO:0004867">
    <property type="term" value="F:serine-type endopeptidase inhibitor activity"/>
    <property type="evidence" value="ECO:0007669"/>
    <property type="project" value="UniProtKB-KW"/>
</dbReference>
<dbReference type="Gene3D" id="2.30.39.10">
    <property type="entry name" value="Alpha-1-antitrypsin, domain 1"/>
    <property type="match status" value="1"/>
</dbReference>
<evidence type="ECO:0000313" key="6">
    <source>
        <dbReference type="EMBL" id="KAJ9585041.1"/>
    </source>
</evidence>
<dbReference type="CDD" id="cd00172">
    <property type="entry name" value="serpin"/>
    <property type="match status" value="1"/>
</dbReference>
<dbReference type="Gene3D" id="3.30.497.10">
    <property type="entry name" value="Antithrombin, subunit I, domain 2"/>
    <property type="match status" value="1"/>
</dbReference>
<dbReference type="SUPFAM" id="SSF56574">
    <property type="entry name" value="Serpins"/>
    <property type="match status" value="1"/>
</dbReference>
<comment type="similarity">
    <text evidence="1 4">Belongs to the serpin family.</text>
</comment>
<keyword evidence="2" id="KW-0646">Protease inhibitor</keyword>
<dbReference type="Pfam" id="PF00079">
    <property type="entry name" value="Serpin"/>
    <property type="match status" value="1"/>
</dbReference>
<sequence>MLIFQAVLENKTENVVVSPVSVYTLLAILQQSAGGNTQQEINNVVHAQPELTKQAYKTLTTRYRGSFSRTEVEFNTRAFAGAGLHFKSDFRQTLINNFLADIESVDFGDSANASAQINSWISQVTQHKINELIHPDELDAFTRLVLVNAIYFKSYWDNPFTSAENKAFYPTNGTEIQVATLSQVQFYHAGECSHLGAKFVHLDFVDGAEFTVLLILPSEKHGLEELVNRLTADNLTNIISHHGFKRVTLQFPTFRLKSDSNLENLLQALGVIEVFQPSADLSAMTNETLVLKKAIQKAEILIDENGVTAAAATGFTFFLPMARLPVVAEDMDFTADHPFLFFIVDRATHVPLFAGRVTNP</sequence>
<feature type="domain" description="Serpin" evidence="5">
    <location>
        <begin position="1"/>
        <end position="360"/>
    </location>
</feature>
<dbReference type="InterPro" id="IPR023796">
    <property type="entry name" value="Serpin_dom"/>
</dbReference>
<name>A0AAD8ECI7_DIPPU</name>
<evidence type="ECO:0000259" key="5">
    <source>
        <dbReference type="SMART" id="SM00093"/>
    </source>
</evidence>
<evidence type="ECO:0000313" key="7">
    <source>
        <dbReference type="Proteomes" id="UP001233999"/>
    </source>
</evidence>
<dbReference type="PANTHER" id="PTHR11461">
    <property type="entry name" value="SERINE PROTEASE INHIBITOR, SERPIN"/>
    <property type="match status" value="1"/>
</dbReference>
<dbReference type="PANTHER" id="PTHR11461:SF211">
    <property type="entry name" value="GH10112P-RELATED"/>
    <property type="match status" value="1"/>
</dbReference>
<dbReference type="EMBL" id="JASPKZ010007317">
    <property type="protein sequence ID" value="KAJ9585041.1"/>
    <property type="molecule type" value="Genomic_DNA"/>
</dbReference>
<evidence type="ECO:0000256" key="4">
    <source>
        <dbReference type="RuleBase" id="RU000411"/>
    </source>
</evidence>
<comment type="caution">
    <text evidence="6">The sequence shown here is derived from an EMBL/GenBank/DDBJ whole genome shotgun (WGS) entry which is preliminary data.</text>
</comment>
<dbReference type="InterPro" id="IPR023795">
    <property type="entry name" value="Serpin_CS"/>
</dbReference>
<evidence type="ECO:0000256" key="3">
    <source>
        <dbReference type="ARBA" id="ARBA00022900"/>
    </source>
</evidence>
<dbReference type="InterPro" id="IPR000215">
    <property type="entry name" value="Serpin_fam"/>
</dbReference>
<proteinExistence type="inferred from homology"/>
<dbReference type="AlphaFoldDB" id="A0AAD8ECI7"/>
<evidence type="ECO:0000256" key="2">
    <source>
        <dbReference type="ARBA" id="ARBA00022690"/>
    </source>
</evidence>
<dbReference type="InterPro" id="IPR036186">
    <property type="entry name" value="Serpin_sf"/>
</dbReference>
<dbReference type="PROSITE" id="PS00284">
    <property type="entry name" value="SERPIN"/>
    <property type="match status" value="1"/>
</dbReference>
<keyword evidence="7" id="KW-1185">Reference proteome</keyword>